<name>A0A1G6MU02_NIADE</name>
<sequence>MFADYTKLVLRDYEDKRARNALSSRLSLPTTAKLREACMEVLYTGKCSRKDVRTLSDIFGGDNDQKAVLQKLENYKADKLKPLLNFIIGKTKSPDTRVVELLACLIDFEPRPFELGKHYTLPEATAEEPGKVEGRNEEEENEAGLSENGGPEPGLPEAPGPVASGTEMAGGEKKEAVSQEPDGTGTAPADPVWIEKAAVREQAEPDEERPVGTAKPETVIRKPGAVFKMRVGILAVAFLALAGVLVYRLEKNKAQTVPMSRSLPGTEACMYWAGDHYRQVSCTQKFGDTLVVALDPEKLRSFKKITRPDTITGQSKGAIWYVKINGGIEFYTSEGFHPVDQRLRLKPVTDYIIRKYIHPDQ</sequence>
<protein>
    <submittedName>
        <fullName evidence="3">Uncharacterized protein</fullName>
    </submittedName>
</protein>
<feature type="compositionally biased region" description="Low complexity" evidence="1">
    <location>
        <begin position="143"/>
        <end position="152"/>
    </location>
</feature>
<organism evidence="3 4">
    <name type="scientific">Niabella drilacis (strain DSM 25811 / CCM 8410 / CCUG 62505 / LMG 26954 / E90)</name>
    <dbReference type="NCBI Taxonomy" id="1285928"/>
    <lineage>
        <taxon>Bacteria</taxon>
        <taxon>Pseudomonadati</taxon>
        <taxon>Bacteroidota</taxon>
        <taxon>Chitinophagia</taxon>
        <taxon>Chitinophagales</taxon>
        <taxon>Chitinophagaceae</taxon>
        <taxon>Niabella</taxon>
    </lineage>
</organism>
<reference evidence="4" key="1">
    <citation type="submission" date="2016-10" db="EMBL/GenBank/DDBJ databases">
        <authorList>
            <person name="Varghese N."/>
            <person name="Submissions S."/>
        </authorList>
    </citation>
    <scope>NUCLEOTIDE SEQUENCE [LARGE SCALE GENOMIC DNA]</scope>
    <source>
        <strain evidence="4">DSM 25811 / CCM 8410 / LMG 26954 / E90</strain>
    </source>
</reference>
<proteinExistence type="predicted"/>
<keyword evidence="2" id="KW-0472">Membrane</keyword>
<evidence type="ECO:0000256" key="1">
    <source>
        <dbReference type="SAM" id="MobiDB-lite"/>
    </source>
</evidence>
<gene>
    <name evidence="3" type="ORF">SAMN04487894_10339</name>
</gene>
<feature type="region of interest" description="Disordered" evidence="1">
    <location>
        <begin position="119"/>
        <end position="191"/>
    </location>
</feature>
<dbReference type="OrthoDB" id="1340494at2"/>
<keyword evidence="2" id="KW-1133">Transmembrane helix</keyword>
<accession>A0A1G6MU02</accession>
<dbReference type="AlphaFoldDB" id="A0A1G6MU02"/>
<evidence type="ECO:0000256" key="2">
    <source>
        <dbReference type="SAM" id="Phobius"/>
    </source>
</evidence>
<keyword evidence="2" id="KW-0812">Transmembrane</keyword>
<evidence type="ECO:0000313" key="3">
    <source>
        <dbReference type="EMBL" id="SDC59030.1"/>
    </source>
</evidence>
<dbReference type="RefSeq" id="WP_090389236.1">
    <property type="nucleotide sequence ID" value="NZ_FMZO01000003.1"/>
</dbReference>
<dbReference type="Proteomes" id="UP000198757">
    <property type="component" value="Unassembled WGS sequence"/>
</dbReference>
<keyword evidence="4" id="KW-1185">Reference proteome</keyword>
<feature type="transmembrane region" description="Helical" evidence="2">
    <location>
        <begin position="231"/>
        <end position="249"/>
    </location>
</feature>
<evidence type="ECO:0000313" key="4">
    <source>
        <dbReference type="Proteomes" id="UP000198757"/>
    </source>
</evidence>
<dbReference type="EMBL" id="FMZO01000003">
    <property type="protein sequence ID" value="SDC59030.1"/>
    <property type="molecule type" value="Genomic_DNA"/>
</dbReference>